<evidence type="ECO:0000256" key="3">
    <source>
        <dbReference type="ARBA" id="ARBA00012438"/>
    </source>
</evidence>
<keyword evidence="9 17" id="KW-0418">Kinase</keyword>
<keyword evidence="6 17" id="KW-0808">Transferase</keyword>
<dbReference type="InterPro" id="IPR004358">
    <property type="entry name" value="Sig_transdc_His_kin-like_C"/>
</dbReference>
<dbReference type="Proteomes" id="UP001589818">
    <property type="component" value="Unassembled WGS sequence"/>
</dbReference>
<dbReference type="InterPro" id="IPR036890">
    <property type="entry name" value="HATPase_C_sf"/>
</dbReference>
<name>A0ABV6JEP7_9BACL</name>
<dbReference type="InterPro" id="IPR010559">
    <property type="entry name" value="Sig_transdc_His_kin_internal"/>
</dbReference>
<dbReference type="Pfam" id="PF06580">
    <property type="entry name" value="His_kinase"/>
    <property type="match status" value="1"/>
</dbReference>
<evidence type="ECO:0000256" key="6">
    <source>
        <dbReference type="ARBA" id="ARBA00022679"/>
    </source>
</evidence>
<keyword evidence="12" id="KW-0902">Two-component regulatory system</keyword>
<feature type="transmembrane region" description="Helical" evidence="14">
    <location>
        <begin position="299"/>
        <end position="318"/>
    </location>
</feature>
<keyword evidence="5" id="KW-0597">Phosphoprotein</keyword>
<comment type="caution">
    <text evidence="17">The sequence shown here is derived from an EMBL/GenBank/DDBJ whole genome shotgun (WGS) entry which is preliminary data.</text>
</comment>
<keyword evidence="11 14" id="KW-1133">Transmembrane helix</keyword>
<evidence type="ECO:0000256" key="14">
    <source>
        <dbReference type="SAM" id="Phobius"/>
    </source>
</evidence>
<dbReference type="InterPro" id="IPR033479">
    <property type="entry name" value="dCache_1"/>
</dbReference>
<dbReference type="GO" id="GO:0004673">
    <property type="term" value="F:protein histidine kinase activity"/>
    <property type="evidence" value="ECO:0007669"/>
    <property type="project" value="UniProtKB-EC"/>
</dbReference>
<dbReference type="InterPro" id="IPR005467">
    <property type="entry name" value="His_kinase_dom"/>
</dbReference>
<dbReference type="PROSITE" id="PS50109">
    <property type="entry name" value="HIS_KIN"/>
    <property type="match status" value="1"/>
</dbReference>
<evidence type="ECO:0000256" key="9">
    <source>
        <dbReference type="ARBA" id="ARBA00022777"/>
    </source>
</evidence>
<dbReference type="PANTHER" id="PTHR34220:SF11">
    <property type="entry name" value="SENSOR PROTEIN KINASE HPTS"/>
    <property type="match status" value="1"/>
</dbReference>
<accession>A0ABV6JEP7</accession>
<evidence type="ECO:0000256" key="8">
    <source>
        <dbReference type="ARBA" id="ARBA00022741"/>
    </source>
</evidence>
<dbReference type="InterPro" id="IPR050640">
    <property type="entry name" value="Bact_2-comp_sensor_kinase"/>
</dbReference>
<keyword evidence="7 14" id="KW-0812">Transmembrane</keyword>
<feature type="transmembrane region" description="Helical" evidence="14">
    <location>
        <begin position="21"/>
        <end position="39"/>
    </location>
</feature>
<feature type="domain" description="HAMP" evidence="16">
    <location>
        <begin position="320"/>
        <end position="372"/>
    </location>
</feature>
<dbReference type="Pfam" id="PF02518">
    <property type="entry name" value="HATPase_c"/>
    <property type="match status" value="1"/>
</dbReference>
<evidence type="ECO:0000313" key="17">
    <source>
        <dbReference type="EMBL" id="MFC0394042.1"/>
    </source>
</evidence>
<keyword evidence="8" id="KW-0547">Nucleotide-binding</keyword>
<protein>
    <recommendedName>
        <fullName evidence="3">histidine kinase</fullName>
        <ecNumber evidence="3">2.7.13.3</ecNumber>
    </recommendedName>
</protein>
<evidence type="ECO:0000256" key="10">
    <source>
        <dbReference type="ARBA" id="ARBA00022840"/>
    </source>
</evidence>
<dbReference type="SUPFAM" id="SSF158472">
    <property type="entry name" value="HAMP domain-like"/>
    <property type="match status" value="1"/>
</dbReference>
<dbReference type="Gene3D" id="3.30.450.20">
    <property type="entry name" value="PAS domain"/>
    <property type="match status" value="2"/>
</dbReference>
<dbReference type="RefSeq" id="WP_204822703.1">
    <property type="nucleotide sequence ID" value="NZ_JANHOF010000028.1"/>
</dbReference>
<evidence type="ECO:0000256" key="13">
    <source>
        <dbReference type="ARBA" id="ARBA00023136"/>
    </source>
</evidence>
<evidence type="ECO:0000256" key="7">
    <source>
        <dbReference type="ARBA" id="ARBA00022692"/>
    </source>
</evidence>
<reference evidence="17 18" key="1">
    <citation type="submission" date="2024-09" db="EMBL/GenBank/DDBJ databases">
        <authorList>
            <person name="Sun Q."/>
            <person name="Mori K."/>
        </authorList>
    </citation>
    <scope>NUCLEOTIDE SEQUENCE [LARGE SCALE GENOMIC DNA]</scope>
    <source>
        <strain evidence="17 18">CCM 4839</strain>
    </source>
</reference>
<evidence type="ECO:0000256" key="11">
    <source>
        <dbReference type="ARBA" id="ARBA00022989"/>
    </source>
</evidence>
<keyword evidence="18" id="KW-1185">Reference proteome</keyword>
<dbReference type="SUPFAM" id="SSF55874">
    <property type="entry name" value="ATPase domain of HSP90 chaperone/DNA topoisomerase II/histidine kinase"/>
    <property type="match status" value="1"/>
</dbReference>
<organism evidence="17 18">
    <name type="scientific">Paenibacillus mendelii</name>
    <dbReference type="NCBI Taxonomy" id="206163"/>
    <lineage>
        <taxon>Bacteria</taxon>
        <taxon>Bacillati</taxon>
        <taxon>Bacillota</taxon>
        <taxon>Bacilli</taxon>
        <taxon>Bacillales</taxon>
        <taxon>Paenibacillaceae</taxon>
        <taxon>Paenibacillus</taxon>
    </lineage>
</organism>
<dbReference type="InterPro" id="IPR003594">
    <property type="entry name" value="HATPase_dom"/>
</dbReference>
<dbReference type="Gene3D" id="6.10.340.10">
    <property type="match status" value="1"/>
</dbReference>
<feature type="domain" description="Histidine kinase" evidence="15">
    <location>
        <begin position="419"/>
        <end position="587"/>
    </location>
</feature>
<keyword evidence="4" id="KW-1003">Cell membrane</keyword>
<dbReference type="SMART" id="SM00304">
    <property type="entry name" value="HAMP"/>
    <property type="match status" value="1"/>
</dbReference>
<comment type="catalytic activity">
    <reaction evidence="1">
        <text>ATP + protein L-histidine = ADP + protein N-phospho-L-histidine.</text>
        <dbReference type="EC" id="2.7.13.3"/>
    </reaction>
</comment>
<dbReference type="SMART" id="SM00387">
    <property type="entry name" value="HATPase_c"/>
    <property type="match status" value="1"/>
</dbReference>
<evidence type="ECO:0000256" key="2">
    <source>
        <dbReference type="ARBA" id="ARBA00004651"/>
    </source>
</evidence>
<keyword evidence="10" id="KW-0067">ATP-binding</keyword>
<evidence type="ECO:0000256" key="5">
    <source>
        <dbReference type="ARBA" id="ARBA00022553"/>
    </source>
</evidence>
<dbReference type="PANTHER" id="PTHR34220">
    <property type="entry name" value="SENSOR HISTIDINE KINASE YPDA"/>
    <property type="match status" value="1"/>
</dbReference>
<dbReference type="PRINTS" id="PR00344">
    <property type="entry name" value="BCTRLSENSOR"/>
</dbReference>
<dbReference type="InterPro" id="IPR003660">
    <property type="entry name" value="HAMP_dom"/>
</dbReference>
<proteinExistence type="predicted"/>
<dbReference type="CDD" id="cd06225">
    <property type="entry name" value="HAMP"/>
    <property type="match status" value="1"/>
</dbReference>
<evidence type="ECO:0000259" key="15">
    <source>
        <dbReference type="PROSITE" id="PS50109"/>
    </source>
</evidence>
<dbReference type="EC" id="2.7.13.3" evidence="3"/>
<dbReference type="Gene3D" id="3.30.565.10">
    <property type="entry name" value="Histidine kinase-like ATPase, C-terminal domain"/>
    <property type="match status" value="1"/>
</dbReference>
<comment type="subcellular location">
    <subcellularLocation>
        <location evidence="2">Cell membrane</location>
        <topology evidence="2">Multi-pass membrane protein</topology>
    </subcellularLocation>
</comment>
<evidence type="ECO:0000256" key="4">
    <source>
        <dbReference type="ARBA" id="ARBA00022475"/>
    </source>
</evidence>
<evidence type="ECO:0000259" key="16">
    <source>
        <dbReference type="PROSITE" id="PS50885"/>
    </source>
</evidence>
<dbReference type="PROSITE" id="PS50885">
    <property type="entry name" value="HAMP"/>
    <property type="match status" value="1"/>
</dbReference>
<dbReference type="Pfam" id="PF00672">
    <property type="entry name" value="HAMP"/>
    <property type="match status" value="1"/>
</dbReference>
<keyword evidence="13 14" id="KW-0472">Membrane</keyword>
<gene>
    <name evidence="17" type="ORF">ACFFJ8_22060</name>
</gene>
<dbReference type="EMBL" id="JBHLVF010000038">
    <property type="protein sequence ID" value="MFC0394042.1"/>
    <property type="molecule type" value="Genomic_DNA"/>
</dbReference>
<dbReference type="Pfam" id="PF02743">
    <property type="entry name" value="dCache_1"/>
    <property type="match status" value="1"/>
</dbReference>
<evidence type="ECO:0000256" key="12">
    <source>
        <dbReference type="ARBA" id="ARBA00023012"/>
    </source>
</evidence>
<evidence type="ECO:0000313" key="18">
    <source>
        <dbReference type="Proteomes" id="UP001589818"/>
    </source>
</evidence>
<sequence>MIRSRIARFKSSLQNKLLFSYSLVIMIPLLILGSILYVSTISMTQTQTKENRLLEMQLLSEQLQEYFNSLELYSRAIYTGEIQQLLNNGLPGDIIEQTRWKSSLFQQFSEWYGYMGIRADIHNVTIVTSNGTMIQRDPLYVREENFAEELWYREALKLNGKVYVAGPFERSYLLPTSKASPYVFSVVRKINNTTGRSDLGGIVIDVSVMDIYRLLNELKLQDMIILNADNQIVYSSAIDKIGQQWADGEKIKGSTSTWMDIDGQRMLVSSTYSDATGWRFVSLDPLSSIQSNSNKYRNLTIGIGLLALIIALIISTFVSRRITKPIRTLQQKMKKVQNGDFNIQLDVQSTDEVGQLTQSFNRMTEEIHTLVNHVYKSDIIQKEAQLKALHSQINPHFLYNTLDSINAIAVIEEVPVLAQMTKMLSDMFRYSISTGEQIVPLQEELKQVVRYVEIQQIRYDDKFKLVVNIPDHLLSYPIPKLTLQPIVENAIYHGLEMLPGEGQIQITGYESSSHMILEVSDNGPGIPAPTLLSIQNNLQGKAPDTEHIGLANVQERIQLHFGPDCGITLQSKLGEGTTVTYKLPLADYKGPVI</sequence>
<evidence type="ECO:0000256" key="1">
    <source>
        <dbReference type="ARBA" id="ARBA00000085"/>
    </source>
</evidence>